<dbReference type="Pfam" id="PF01872">
    <property type="entry name" value="RibD_C"/>
    <property type="match status" value="1"/>
</dbReference>
<dbReference type="SUPFAM" id="SSF53597">
    <property type="entry name" value="Dihydrofolate reductase-like"/>
    <property type="match status" value="1"/>
</dbReference>
<evidence type="ECO:0000313" key="3">
    <source>
        <dbReference type="Proteomes" id="UP001597116"/>
    </source>
</evidence>
<dbReference type="Proteomes" id="UP001597116">
    <property type="component" value="Unassembled WGS sequence"/>
</dbReference>
<organism evidence="2 3">
    <name type="scientific">Larkinella insperata</name>
    <dbReference type="NCBI Taxonomy" id="332158"/>
    <lineage>
        <taxon>Bacteria</taxon>
        <taxon>Pseudomonadati</taxon>
        <taxon>Bacteroidota</taxon>
        <taxon>Cytophagia</taxon>
        <taxon>Cytophagales</taxon>
        <taxon>Spirosomataceae</taxon>
        <taxon>Larkinella</taxon>
    </lineage>
</organism>
<dbReference type="InterPro" id="IPR002734">
    <property type="entry name" value="RibDG_C"/>
</dbReference>
<gene>
    <name evidence="2" type="ORF">ACFQ4C_28730</name>
</gene>
<dbReference type="Gene3D" id="3.40.430.10">
    <property type="entry name" value="Dihydrofolate Reductase, subunit A"/>
    <property type="match status" value="1"/>
</dbReference>
<dbReference type="RefSeq" id="WP_265994208.1">
    <property type="nucleotide sequence ID" value="NZ_CP110973.1"/>
</dbReference>
<dbReference type="PANTHER" id="PTHR38011">
    <property type="entry name" value="DIHYDROFOLATE REDUCTASE FAMILY PROTEIN (AFU_ORTHOLOGUE AFUA_8G06820)"/>
    <property type="match status" value="1"/>
</dbReference>
<name>A0ABW3QJP3_9BACT</name>
<evidence type="ECO:0000259" key="1">
    <source>
        <dbReference type="Pfam" id="PF01872"/>
    </source>
</evidence>
<dbReference type="InterPro" id="IPR050765">
    <property type="entry name" value="Riboflavin_Biosynth_HTPR"/>
</dbReference>
<dbReference type="InterPro" id="IPR024072">
    <property type="entry name" value="DHFR-like_dom_sf"/>
</dbReference>
<accession>A0ABW3QJP3</accession>
<feature type="domain" description="Bacterial bifunctional deaminase-reductase C-terminal" evidence="1">
    <location>
        <begin position="2"/>
        <end position="181"/>
    </location>
</feature>
<protein>
    <submittedName>
        <fullName evidence="2">Dihydrofolate reductase family protein</fullName>
    </submittedName>
</protein>
<dbReference type="PANTHER" id="PTHR38011:SF11">
    <property type="entry name" value="2,5-DIAMINO-6-RIBOSYLAMINO-4(3H)-PYRIMIDINONE 5'-PHOSPHATE REDUCTASE"/>
    <property type="match status" value="1"/>
</dbReference>
<evidence type="ECO:0000313" key="2">
    <source>
        <dbReference type="EMBL" id="MFD1145150.1"/>
    </source>
</evidence>
<sequence>MRKLILSLQMSLDGVASDPEKWMTLSDEILESAIAYYDTLDAILVGGNSYAGLADYWQQAEPNFGSETERRFARKINDIKKIVFSRSPMDLTWQHSEQLFFDDTDSLAQQIQQLKNSDGKNISVESGLKSWQLFLKLNLFDELVLGVHPVVAGQGEKLFADTEAQLPLQLITSKVYQNGVVELHYQKG</sequence>
<dbReference type="EMBL" id="JBHTLP010000024">
    <property type="protein sequence ID" value="MFD1145150.1"/>
    <property type="molecule type" value="Genomic_DNA"/>
</dbReference>
<reference evidence="3" key="1">
    <citation type="journal article" date="2019" name="Int. J. Syst. Evol. Microbiol.">
        <title>The Global Catalogue of Microorganisms (GCM) 10K type strain sequencing project: providing services to taxonomists for standard genome sequencing and annotation.</title>
        <authorList>
            <consortium name="The Broad Institute Genomics Platform"/>
            <consortium name="The Broad Institute Genome Sequencing Center for Infectious Disease"/>
            <person name="Wu L."/>
            <person name="Ma J."/>
        </authorList>
    </citation>
    <scope>NUCLEOTIDE SEQUENCE [LARGE SCALE GENOMIC DNA]</scope>
    <source>
        <strain evidence="3">CCUG 55608</strain>
    </source>
</reference>
<proteinExistence type="predicted"/>
<comment type="caution">
    <text evidence="2">The sequence shown here is derived from an EMBL/GenBank/DDBJ whole genome shotgun (WGS) entry which is preliminary data.</text>
</comment>
<keyword evidence="3" id="KW-1185">Reference proteome</keyword>